<accession>A0A2P7YL08</accession>
<keyword evidence="5 12" id="KW-0808">Transferase</keyword>
<comment type="subcellular location">
    <subcellularLocation>
        <location evidence="1">Nucleus</location>
    </subcellularLocation>
</comment>
<dbReference type="Gene3D" id="3.10.330.20">
    <property type="match status" value="1"/>
</dbReference>
<evidence type="ECO:0000259" key="11">
    <source>
        <dbReference type="Pfam" id="PF08704"/>
    </source>
</evidence>
<keyword evidence="6" id="KW-0949">S-adenosyl-L-methionine</keyword>
<evidence type="ECO:0000256" key="1">
    <source>
        <dbReference type="ARBA" id="ARBA00004123"/>
    </source>
</evidence>
<dbReference type="GO" id="GO:0160107">
    <property type="term" value="F:tRNA (adenine(58)-N1)-methyltransferase activity"/>
    <property type="evidence" value="ECO:0007669"/>
    <property type="project" value="UniProtKB-EC"/>
</dbReference>
<evidence type="ECO:0000256" key="7">
    <source>
        <dbReference type="ARBA" id="ARBA00022694"/>
    </source>
</evidence>
<keyword evidence="7" id="KW-0819">tRNA processing</keyword>
<dbReference type="GO" id="GO:0005634">
    <property type="term" value="C:nucleus"/>
    <property type="evidence" value="ECO:0007669"/>
    <property type="project" value="UniProtKB-SubCell"/>
</dbReference>
<protein>
    <recommendedName>
        <fullName evidence="3">tRNA (adenine(58)-N(1))-methyltransferase catalytic subunit TRM61</fullName>
        <ecNumber evidence="2">2.1.1.220</ecNumber>
    </recommendedName>
    <alternativeName>
        <fullName evidence="9">tRNA(m1A58)-methyltransferase subunit TRM61</fullName>
    </alternativeName>
</protein>
<keyword evidence="4 12" id="KW-0489">Methyltransferase</keyword>
<organism evidence="12 13">
    <name type="scientific">Elsinoe australis</name>
    <dbReference type="NCBI Taxonomy" id="40998"/>
    <lineage>
        <taxon>Eukaryota</taxon>
        <taxon>Fungi</taxon>
        <taxon>Dikarya</taxon>
        <taxon>Ascomycota</taxon>
        <taxon>Pezizomycotina</taxon>
        <taxon>Dothideomycetes</taxon>
        <taxon>Dothideomycetidae</taxon>
        <taxon>Myriangiales</taxon>
        <taxon>Elsinoaceae</taxon>
        <taxon>Elsinoe</taxon>
    </lineage>
</organism>
<dbReference type="SUPFAM" id="SSF53335">
    <property type="entry name" value="S-adenosyl-L-methionine-dependent methyltransferases"/>
    <property type="match status" value="2"/>
</dbReference>
<dbReference type="Proteomes" id="UP000243723">
    <property type="component" value="Unassembled WGS sequence"/>
</dbReference>
<reference evidence="12 13" key="1">
    <citation type="submission" date="2017-05" db="EMBL/GenBank/DDBJ databases">
        <title>Draft genome sequence of Elsinoe australis.</title>
        <authorList>
            <person name="Cheng Q."/>
        </authorList>
    </citation>
    <scope>NUCLEOTIDE SEQUENCE [LARGE SCALE GENOMIC DNA]</scope>
    <source>
        <strain evidence="12 13">NL1</strain>
    </source>
</reference>
<dbReference type="AlphaFoldDB" id="A0A2P7YL08"/>
<dbReference type="PANTHER" id="PTHR12133:SF2">
    <property type="entry name" value="TRNA (ADENINE(58)-N(1))-METHYLTRANSFERASE CATALYTIC SUBUNIT TRMT61A"/>
    <property type="match status" value="1"/>
</dbReference>
<dbReference type="EMBL" id="NHZQ01000419">
    <property type="protein sequence ID" value="PSK36658.1"/>
    <property type="molecule type" value="Genomic_DNA"/>
</dbReference>
<dbReference type="Gene3D" id="3.40.50.150">
    <property type="entry name" value="Vaccinia Virus protein VP39"/>
    <property type="match status" value="1"/>
</dbReference>
<dbReference type="STRING" id="40998.A0A2P7YL08"/>
<evidence type="ECO:0000256" key="6">
    <source>
        <dbReference type="ARBA" id="ARBA00022691"/>
    </source>
</evidence>
<sequence length="541" mass="58816">MSVPSPFFNAGPAATVDSLAVLQLKRDLQVPVLLQQTNDTTPDGYAEGIVLNTRFGSFPHSTLIDQPWGSQILASKVDTGSRAKGRKRKRDPQDEGERSQDKTAPVQAAIVAGTGFAHLLQPTPESWTISLPHRTQVVYTPDYSYILQRLRVAPGTHLIEAGAGSGSFTHASARAVFNGHPASSPASTHRAGHVYSFEYHEPRVTSLREELITHGLSDLVTVNHRDVYQEGFLLAHDTQSPTSPAANAIFLDLPAPWLALRNLTRSCISSSLYKSLSQPQTAETAQPTIAFPSEAASADPGAAATPGQDSDFVSPLDPTTPVRLCTFTPCIEQVQSVVSALRQLGWVEIQMVEIANRRLDIRRERVGYGEEGLKGTIGGPKDVEEAVRRLVEVEGRFREWGESMKAGKGGKGDGDEAKVESKGGEEKGQRMTQKQRRQERNRVEEKGRKTFKEGMLVHRTEGEVKAHTSYLVFAVLPVEWTEEDESKAAEEWDAAVKPVVKEPGKGKRGSKSGNGPSKDGKDTEGTSIDQNGVAQEAKVDA</sequence>
<feature type="compositionally biased region" description="Basic and acidic residues" evidence="10">
    <location>
        <begin position="436"/>
        <end position="447"/>
    </location>
</feature>
<evidence type="ECO:0000313" key="13">
    <source>
        <dbReference type="Proteomes" id="UP000243723"/>
    </source>
</evidence>
<keyword evidence="13" id="KW-1185">Reference proteome</keyword>
<evidence type="ECO:0000256" key="3">
    <source>
        <dbReference type="ARBA" id="ARBA00015963"/>
    </source>
</evidence>
<dbReference type="GO" id="GO:0030488">
    <property type="term" value="P:tRNA methylation"/>
    <property type="evidence" value="ECO:0007669"/>
    <property type="project" value="InterPro"/>
</dbReference>
<feature type="domain" description="tRNA (adenine(58)-N(1))-methyltransferase catalytic subunit TRM61 C-terminal" evidence="11">
    <location>
        <begin position="322"/>
        <end position="368"/>
    </location>
</feature>
<name>A0A2P7YL08_9PEZI</name>
<dbReference type="PANTHER" id="PTHR12133">
    <property type="entry name" value="TRNA (ADENINE(58)-N(1))-METHYLTRANSFERASE"/>
    <property type="match status" value="1"/>
</dbReference>
<evidence type="ECO:0000256" key="8">
    <source>
        <dbReference type="ARBA" id="ARBA00023242"/>
    </source>
</evidence>
<evidence type="ECO:0000256" key="9">
    <source>
        <dbReference type="ARBA" id="ARBA00033309"/>
    </source>
</evidence>
<feature type="compositionally biased region" description="Basic and acidic residues" evidence="10">
    <location>
        <begin position="91"/>
        <end position="101"/>
    </location>
</feature>
<feature type="domain" description="tRNA (adenine(58)-N(1))-methyltransferase catalytic subunit TRM61 C-terminal" evidence="11">
    <location>
        <begin position="115"/>
        <end position="267"/>
    </location>
</feature>
<feature type="region of interest" description="Disordered" evidence="10">
    <location>
        <begin position="403"/>
        <end position="447"/>
    </location>
</feature>
<evidence type="ECO:0000256" key="10">
    <source>
        <dbReference type="SAM" id="MobiDB-lite"/>
    </source>
</evidence>
<evidence type="ECO:0000256" key="5">
    <source>
        <dbReference type="ARBA" id="ARBA00022679"/>
    </source>
</evidence>
<dbReference type="InterPro" id="IPR029063">
    <property type="entry name" value="SAM-dependent_MTases_sf"/>
</dbReference>
<feature type="region of interest" description="Disordered" evidence="10">
    <location>
        <begin position="75"/>
        <end position="106"/>
    </location>
</feature>
<proteinExistence type="predicted"/>
<dbReference type="InterPro" id="IPR014816">
    <property type="entry name" value="tRNA_MeTrfase_Gcd14"/>
</dbReference>
<feature type="compositionally biased region" description="Basic and acidic residues" evidence="10">
    <location>
        <begin position="410"/>
        <end position="429"/>
    </location>
</feature>
<evidence type="ECO:0000313" key="12">
    <source>
        <dbReference type="EMBL" id="PSK36658.1"/>
    </source>
</evidence>
<dbReference type="PROSITE" id="PS51620">
    <property type="entry name" value="SAM_TRM61"/>
    <property type="match status" value="1"/>
</dbReference>
<keyword evidence="8" id="KW-0539">Nucleus</keyword>
<evidence type="ECO:0000256" key="4">
    <source>
        <dbReference type="ARBA" id="ARBA00022603"/>
    </source>
</evidence>
<dbReference type="GO" id="GO:0031515">
    <property type="term" value="C:tRNA (m1A) methyltransferase complex"/>
    <property type="evidence" value="ECO:0007669"/>
    <property type="project" value="InterPro"/>
</dbReference>
<feature type="region of interest" description="Disordered" evidence="10">
    <location>
        <begin position="485"/>
        <end position="541"/>
    </location>
</feature>
<dbReference type="OrthoDB" id="1925287at2759"/>
<dbReference type="Pfam" id="PF08704">
    <property type="entry name" value="GCD14"/>
    <property type="match status" value="2"/>
</dbReference>
<dbReference type="InterPro" id="IPR049470">
    <property type="entry name" value="TRM61_C"/>
</dbReference>
<evidence type="ECO:0000256" key="2">
    <source>
        <dbReference type="ARBA" id="ARBA00012796"/>
    </source>
</evidence>
<dbReference type="EC" id="2.1.1.220" evidence="2"/>
<gene>
    <name evidence="12" type="ORF">B9Z65_1841</name>
</gene>
<comment type="caution">
    <text evidence="12">The sequence shown here is derived from an EMBL/GenBank/DDBJ whole genome shotgun (WGS) entry which is preliminary data.</text>
</comment>